<dbReference type="EMBL" id="CAPB01000012">
    <property type="protein sequence ID" value="CCO93562.1"/>
    <property type="molecule type" value="Genomic_DNA"/>
</dbReference>
<gene>
    <name evidence="3" type="ORF">BN437_1627</name>
</gene>
<comment type="caution">
    <text evidence="3">The sequence shown here is derived from an EMBL/GenBank/DDBJ whole genome shotgun (WGS) entry which is preliminary data.</text>
</comment>
<dbReference type="Pfam" id="PF02510">
    <property type="entry name" value="SPAN"/>
    <property type="match status" value="1"/>
</dbReference>
<evidence type="ECO:0000313" key="3">
    <source>
        <dbReference type="EMBL" id="CCO93562.1"/>
    </source>
</evidence>
<feature type="region of interest" description="Disordered" evidence="1">
    <location>
        <begin position="1"/>
        <end position="21"/>
    </location>
</feature>
<reference evidence="3 4" key="1">
    <citation type="submission" date="2012-11" db="EMBL/GenBank/DDBJ databases">
        <authorList>
            <person name="Linke B."/>
        </authorList>
    </citation>
    <scope>NUCLEOTIDE SEQUENCE [LARGE SCALE GENOMIC DNA]</scope>
    <source>
        <strain evidence="4">CFBP 1232</strain>
    </source>
</reference>
<evidence type="ECO:0000313" key="4">
    <source>
        <dbReference type="Proteomes" id="UP000013111"/>
    </source>
</evidence>
<dbReference type="RefSeq" id="WP_004157283.1">
    <property type="nucleotide sequence ID" value="NZ_BAYW01000002.1"/>
</dbReference>
<sequence length="287" mass="32815">MIRVNSDITTERSIESDESSQDKYFEKMLRKKNESDEAGEAYILQLNTQQSSAARIARGGELKNDHHITEKIYSSLSDKEKFCVLKLCVDKHGYYSKLSDKNIISQQLTGKDSKDKESCDQSNRIVSATDERNSVSITKLSRQVAGLAENEEFSLHENPILVPTAQGDPVSFGEDNTSRGENMRRSRMQQPMLCAKNAGSMSETRADKRDVDLVYQFQRWTGDHTVKVLIPADLNRDGKIILLPSDTRVADALFRNMDRSMHRMSDLLLQQQDKDERQHHQDEEEKE</sequence>
<evidence type="ECO:0000256" key="1">
    <source>
        <dbReference type="SAM" id="MobiDB-lite"/>
    </source>
</evidence>
<protein>
    <recommendedName>
        <fullName evidence="2">Surface presentation of antigen domain-containing protein</fullName>
    </recommendedName>
</protein>
<accession>A0A831A146</accession>
<feature type="compositionally biased region" description="Basic and acidic residues" evidence="1">
    <location>
        <begin position="9"/>
        <end position="21"/>
    </location>
</feature>
<organism evidence="3 4">
    <name type="scientific">Erwinia amylovora NBRC 12687 = CFBP 1232</name>
    <dbReference type="NCBI Taxonomy" id="1219359"/>
    <lineage>
        <taxon>Bacteria</taxon>
        <taxon>Pseudomonadati</taxon>
        <taxon>Pseudomonadota</taxon>
        <taxon>Gammaproteobacteria</taxon>
        <taxon>Enterobacterales</taxon>
        <taxon>Erwiniaceae</taxon>
        <taxon>Erwinia</taxon>
    </lineage>
</organism>
<dbReference type="InterPro" id="IPR056746">
    <property type="entry name" value="SPAN_dom"/>
</dbReference>
<name>A0A831A146_ERWAM</name>
<dbReference type="GeneID" id="97605861"/>
<proteinExistence type="predicted"/>
<feature type="domain" description="Surface presentation of antigen" evidence="2">
    <location>
        <begin position="209"/>
        <end position="284"/>
    </location>
</feature>
<evidence type="ECO:0000259" key="2">
    <source>
        <dbReference type="Pfam" id="PF02510"/>
    </source>
</evidence>
<reference evidence="3 4" key="2">
    <citation type="submission" date="2013-04" db="EMBL/GenBank/DDBJ databases">
        <title>Comparative genomics of 12 strains of Erwinia amylovora identifies a pan-genome with a large conserved core and provides insights into host specificity.</title>
        <authorList>
            <person name="Mann R.A."/>
            <person name="Smits T.H.M."/>
            <person name="Buehlmann A."/>
            <person name="Blom J."/>
            <person name="Goesmann A."/>
            <person name="Frey J.E."/>
            <person name="Plummer K.M."/>
            <person name="Beer S.V."/>
            <person name="Luck J."/>
            <person name="Duffy B."/>
            <person name="Rodoni B."/>
        </authorList>
    </citation>
    <scope>NUCLEOTIDE SEQUENCE [LARGE SCALE GENOMIC DNA]</scope>
    <source>
        <strain evidence="4">CFBP 1232</strain>
    </source>
</reference>
<dbReference type="Proteomes" id="UP000013111">
    <property type="component" value="Unassembled WGS sequence"/>
</dbReference>
<feature type="region of interest" description="Disordered" evidence="1">
    <location>
        <begin position="164"/>
        <end position="184"/>
    </location>
</feature>
<dbReference type="AlphaFoldDB" id="A0A831A146"/>